<keyword evidence="3" id="KW-1185">Reference proteome</keyword>
<evidence type="ECO:0000313" key="3">
    <source>
        <dbReference type="Proteomes" id="UP000002009"/>
    </source>
</evidence>
<dbReference type="AlphaFoldDB" id="C1FIK6"/>
<dbReference type="Proteomes" id="UP000002009">
    <property type="component" value="Chromosome 12"/>
</dbReference>
<keyword evidence="2" id="KW-0969">Cilium</keyword>
<dbReference type="InterPro" id="IPR051766">
    <property type="entry name" value="TXND_domain-containing"/>
</dbReference>
<dbReference type="EMBL" id="CP001577">
    <property type="protein sequence ID" value="ACO70444.1"/>
    <property type="molecule type" value="Genomic_DNA"/>
</dbReference>
<dbReference type="InterPro" id="IPR013766">
    <property type="entry name" value="Thioredoxin_domain"/>
</dbReference>
<name>C1FIK6_MICCC</name>
<dbReference type="STRING" id="296587.C1FIK6"/>
<evidence type="ECO:0000259" key="1">
    <source>
        <dbReference type="Pfam" id="PF00085"/>
    </source>
</evidence>
<reference evidence="2 3" key="1">
    <citation type="journal article" date="2009" name="Science">
        <title>Green evolution and dynamic adaptations revealed by genomes of the marine picoeukaryotes Micromonas.</title>
        <authorList>
            <person name="Worden A.Z."/>
            <person name="Lee J.H."/>
            <person name="Mock T."/>
            <person name="Rouze P."/>
            <person name="Simmons M.P."/>
            <person name="Aerts A.L."/>
            <person name="Allen A.E."/>
            <person name="Cuvelier M.L."/>
            <person name="Derelle E."/>
            <person name="Everett M.V."/>
            <person name="Foulon E."/>
            <person name="Grimwood J."/>
            <person name="Gundlach H."/>
            <person name="Henrissat B."/>
            <person name="Napoli C."/>
            <person name="McDonald S.M."/>
            <person name="Parker M.S."/>
            <person name="Rombauts S."/>
            <person name="Salamov A."/>
            <person name="Von Dassow P."/>
            <person name="Badger J.H."/>
            <person name="Coutinho P.M."/>
            <person name="Demir E."/>
            <person name="Dubchak I."/>
            <person name="Gentemann C."/>
            <person name="Eikrem W."/>
            <person name="Gready J.E."/>
            <person name="John U."/>
            <person name="Lanier W."/>
            <person name="Lindquist E.A."/>
            <person name="Lucas S."/>
            <person name="Mayer K.F."/>
            <person name="Moreau H."/>
            <person name="Not F."/>
            <person name="Otillar R."/>
            <person name="Panaud O."/>
            <person name="Pangilinan J."/>
            <person name="Paulsen I."/>
            <person name="Piegu B."/>
            <person name="Poliakov A."/>
            <person name="Robbens S."/>
            <person name="Schmutz J."/>
            <person name="Toulza E."/>
            <person name="Wyss T."/>
            <person name="Zelensky A."/>
            <person name="Zhou K."/>
            <person name="Armbrust E.V."/>
            <person name="Bhattacharya D."/>
            <person name="Goodenough U.W."/>
            <person name="Van de Peer Y."/>
            <person name="Grigoriev I.V."/>
        </authorList>
    </citation>
    <scope>NUCLEOTIDE SEQUENCE [LARGE SCALE GENOMIC DNA]</scope>
    <source>
        <strain evidence="3">RCC299 / NOUM17</strain>
    </source>
</reference>
<organism evidence="2 3">
    <name type="scientific">Micromonas commoda (strain RCC299 / NOUM17 / CCMP2709)</name>
    <name type="common">Picoplanktonic green alga</name>
    <dbReference type="NCBI Taxonomy" id="296587"/>
    <lineage>
        <taxon>Eukaryota</taxon>
        <taxon>Viridiplantae</taxon>
        <taxon>Chlorophyta</taxon>
        <taxon>Mamiellophyceae</taxon>
        <taxon>Mamiellales</taxon>
        <taxon>Mamiellaceae</taxon>
        <taxon>Micromonas</taxon>
    </lineage>
</organism>
<dbReference type="InterPro" id="IPR017937">
    <property type="entry name" value="Thioredoxin_CS"/>
</dbReference>
<dbReference type="eggNOG" id="KOG0907">
    <property type="taxonomic scope" value="Eukaryota"/>
</dbReference>
<dbReference type="InterPro" id="IPR036249">
    <property type="entry name" value="Thioredoxin-like_sf"/>
</dbReference>
<dbReference type="RefSeq" id="XP_002509186.1">
    <property type="nucleotide sequence ID" value="XM_002509140.1"/>
</dbReference>
<dbReference type="GeneID" id="8247813"/>
<evidence type="ECO:0000313" key="2">
    <source>
        <dbReference type="EMBL" id="ACO70444.1"/>
    </source>
</evidence>
<dbReference type="Pfam" id="PF00085">
    <property type="entry name" value="Thioredoxin"/>
    <property type="match status" value="1"/>
</dbReference>
<protein>
    <submittedName>
        <fullName evidence="2">Dynein light chain, flagellar outer arm</fullName>
    </submittedName>
</protein>
<keyword evidence="2" id="KW-0966">Cell projection</keyword>
<sequence length="112" mass="12364">MSFQKALRSDSDWDDEIVQVAGVLQVVDVHQSWCGPCKAVASTLKRVVMDHGDKPIKFFTADCEKIAALKKSVGGSEPRFQLWMNGKMKKEVKGVDAPEILGAIFKELGIKT</sequence>
<keyword evidence="2" id="KW-0282">Flagellum</keyword>
<dbReference type="SUPFAM" id="SSF52833">
    <property type="entry name" value="Thioredoxin-like"/>
    <property type="match status" value="1"/>
</dbReference>
<accession>C1FIK6</accession>
<dbReference type="PROSITE" id="PS00194">
    <property type="entry name" value="THIOREDOXIN_1"/>
    <property type="match status" value="1"/>
</dbReference>
<gene>
    <name evidence="2" type="primary">LC5</name>
    <name evidence="2" type="ORF">MICPUN_86994</name>
</gene>
<dbReference type="OMA" id="WEEMLCL"/>
<dbReference type="PANTHER" id="PTHR46135">
    <property type="entry name" value="NME/NM23 FAMILY MEMBER 8"/>
    <property type="match status" value="1"/>
</dbReference>
<dbReference type="InParanoid" id="C1FIK6"/>
<dbReference type="KEGG" id="mis:MICPUN_86994"/>
<dbReference type="Gene3D" id="3.40.30.10">
    <property type="entry name" value="Glutaredoxin"/>
    <property type="match status" value="1"/>
</dbReference>
<proteinExistence type="predicted"/>
<dbReference type="OrthoDB" id="10263751at2759"/>
<feature type="domain" description="Thioredoxin" evidence="1">
    <location>
        <begin position="9"/>
        <end position="98"/>
    </location>
</feature>
<dbReference type="PANTHER" id="PTHR46135:SF3">
    <property type="entry name" value="NME_NM23 FAMILY MEMBER 8"/>
    <property type="match status" value="1"/>
</dbReference>